<evidence type="ECO:0000256" key="1">
    <source>
        <dbReference type="ARBA" id="ARBA00006295"/>
    </source>
</evidence>
<dbReference type="SUPFAM" id="SSF110849">
    <property type="entry name" value="ParB/Sulfiredoxin"/>
    <property type="match status" value="1"/>
</dbReference>
<dbReference type="InterPro" id="IPR057240">
    <property type="entry name" value="ParB_dimer_C"/>
</dbReference>
<evidence type="ECO:0000256" key="3">
    <source>
        <dbReference type="ARBA" id="ARBA00022829"/>
    </source>
</evidence>
<dbReference type="GO" id="GO:0005694">
    <property type="term" value="C:chromosome"/>
    <property type="evidence" value="ECO:0007669"/>
    <property type="project" value="TreeGrafter"/>
</dbReference>
<reference evidence="7 8" key="1">
    <citation type="submission" date="2015-11" db="EMBL/GenBank/DDBJ databases">
        <title>Genomic analysis of 38 Legionella species identifies large and diverse effector repertoires.</title>
        <authorList>
            <person name="Burstein D."/>
            <person name="Amaro F."/>
            <person name="Zusman T."/>
            <person name="Lifshitz Z."/>
            <person name="Cohen O."/>
            <person name="Gilbert J.A."/>
            <person name="Pupko T."/>
            <person name="Shuman H.A."/>
            <person name="Segal G."/>
        </authorList>
    </citation>
    <scope>NUCLEOTIDE SEQUENCE [LARGE SCALE GENOMIC DNA]</scope>
    <source>
        <strain evidence="7 8">Bercovier 4</strain>
    </source>
</reference>
<dbReference type="GO" id="GO:0007059">
    <property type="term" value="P:chromosome segregation"/>
    <property type="evidence" value="ECO:0007669"/>
    <property type="project" value="UniProtKB-KW"/>
</dbReference>
<accession>A0A0W0WQC7</accession>
<keyword evidence="4" id="KW-0238">DNA-binding</keyword>
<dbReference type="NCBIfam" id="TIGR00180">
    <property type="entry name" value="parB_part"/>
    <property type="match status" value="1"/>
</dbReference>
<evidence type="ECO:0000313" key="7">
    <source>
        <dbReference type="EMBL" id="KTD34546.1"/>
    </source>
</evidence>
<comment type="function">
    <text evidence="5">Involved in chromosome partition. Localize to both poles of the predivisional cell following completion of DNA replication. Binds to the DNA origin of replication.</text>
</comment>
<dbReference type="AlphaFoldDB" id="A0A0W0WQC7"/>
<dbReference type="InterPro" id="IPR050336">
    <property type="entry name" value="Chromosome_partition/occlusion"/>
</dbReference>
<dbReference type="GO" id="GO:0003677">
    <property type="term" value="F:DNA binding"/>
    <property type="evidence" value="ECO:0007669"/>
    <property type="project" value="UniProtKB-KW"/>
</dbReference>
<comment type="similarity">
    <text evidence="1">Belongs to the ParB family.</text>
</comment>
<dbReference type="SMART" id="SM00470">
    <property type="entry name" value="ParB"/>
    <property type="match status" value="1"/>
</dbReference>
<dbReference type="Gene3D" id="1.10.10.2830">
    <property type="match status" value="1"/>
</dbReference>
<dbReference type="GO" id="GO:0045881">
    <property type="term" value="P:positive regulation of sporulation resulting in formation of a cellular spore"/>
    <property type="evidence" value="ECO:0007669"/>
    <property type="project" value="TreeGrafter"/>
</dbReference>
<proteinExistence type="inferred from homology"/>
<dbReference type="InterPro" id="IPR041468">
    <property type="entry name" value="HTH_ParB/Spo0J"/>
</dbReference>
<keyword evidence="8" id="KW-1185">Reference proteome</keyword>
<evidence type="ECO:0000256" key="5">
    <source>
        <dbReference type="ARBA" id="ARBA00025472"/>
    </source>
</evidence>
<sequence length="273" mass="31186">MSLKTFYYRLMPRELKHLPIESLQPGQYQPRQDFNELSLQELAESIISQGLIEPLIVREIALGCYEIIAGERRWRAAQKAGLKLIPCLVGEYTDQQACAVTLIENIQRQDLNLIEEAQGYQRLITEFHFHQNEIALWVGKSRSHIANILRLLSLSTLVKKWLSEGNLTLGHARALVGLPEPLQKTLAEQTIREEWSVRYLEQKVKSCKTDLSTSVKNPKNDRDVERLQSILSEQLGTPVQIAEDGEKGGWLKVKFFDNDTLAGLLDRFGLSYD</sequence>
<dbReference type="CDD" id="cd16393">
    <property type="entry name" value="SPO0J_N"/>
    <property type="match status" value="1"/>
</dbReference>
<dbReference type="Gene3D" id="3.90.1530.30">
    <property type="match status" value="1"/>
</dbReference>
<dbReference type="PANTHER" id="PTHR33375">
    <property type="entry name" value="CHROMOSOME-PARTITIONING PROTEIN PARB-RELATED"/>
    <property type="match status" value="1"/>
</dbReference>
<dbReference type="PATRIC" id="fig|454.4.peg.95"/>
<name>A0A0W0WQC7_9GAMM</name>
<dbReference type="Pfam" id="PF17762">
    <property type="entry name" value="HTH_ParB"/>
    <property type="match status" value="1"/>
</dbReference>
<dbReference type="Pfam" id="PF02195">
    <property type="entry name" value="ParB_N"/>
    <property type="match status" value="1"/>
</dbReference>
<dbReference type="InterPro" id="IPR004437">
    <property type="entry name" value="ParB/RepB/Spo0J"/>
</dbReference>
<dbReference type="Pfam" id="PF23552">
    <property type="entry name" value="ParB_C"/>
    <property type="match status" value="1"/>
</dbReference>
<dbReference type="InterPro" id="IPR036086">
    <property type="entry name" value="ParB/Sulfiredoxin_sf"/>
</dbReference>
<evidence type="ECO:0000259" key="6">
    <source>
        <dbReference type="SMART" id="SM00470"/>
    </source>
</evidence>
<dbReference type="FunFam" id="3.90.1530.30:FF:000001">
    <property type="entry name" value="Chromosome partitioning protein ParB"/>
    <property type="match status" value="1"/>
</dbReference>
<dbReference type="STRING" id="454.Lisr_0090"/>
<keyword evidence="3" id="KW-0159">Chromosome partition</keyword>
<protein>
    <recommendedName>
        <fullName evidence="2">Probable chromosome-partitioning protein ParB</fullName>
    </recommendedName>
</protein>
<comment type="caution">
    <text evidence="7">The sequence shown here is derived from an EMBL/GenBank/DDBJ whole genome shotgun (WGS) entry which is preliminary data.</text>
</comment>
<evidence type="ECO:0000256" key="2">
    <source>
        <dbReference type="ARBA" id="ARBA00022372"/>
    </source>
</evidence>
<dbReference type="FunFam" id="1.10.10.2830:FF:000001">
    <property type="entry name" value="Chromosome partitioning protein ParB"/>
    <property type="match status" value="1"/>
</dbReference>
<dbReference type="PANTHER" id="PTHR33375:SF1">
    <property type="entry name" value="CHROMOSOME-PARTITIONING PROTEIN PARB-RELATED"/>
    <property type="match status" value="1"/>
</dbReference>
<gene>
    <name evidence="7" type="primary">parB_1</name>
    <name evidence="7" type="ORF">Lisr_0090</name>
</gene>
<organism evidence="7 8">
    <name type="scientific">Legionella israelensis</name>
    <dbReference type="NCBI Taxonomy" id="454"/>
    <lineage>
        <taxon>Bacteria</taxon>
        <taxon>Pseudomonadati</taxon>
        <taxon>Pseudomonadota</taxon>
        <taxon>Gammaproteobacteria</taxon>
        <taxon>Legionellales</taxon>
        <taxon>Legionellaceae</taxon>
        <taxon>Legionella</taxon>
    </lineage>
</organism>
<feature type="domain" description="ParB-like N-terminal" evidence="6">
    <location>
        <begin position="16"/>
        <end position="106"/>
    </location>
</feature>
<dbReference type="InterPro" id="IPR003115">
    <property type="entry name" value="ParB_N"/>
</dbReference>
<dbReference type="Proteomes" id="UP000054761">
    <property type="component" value="Unassembled WGS sequence"/>
</dbReference>
<evidence type="ECO:0000313" key="8">
    <source>
        <dbReference type="Proteomes" id="UP000054761"/>
    </source>
</evidence>
<dbReference type="EMBL" id="LNYH01000004">
    <property type="protein sequence ID" value="KTD34546.1"/>
    <property type="molecule type" value="Genomic_DNA"/>
</dbReference>
<evidence type="ECO:0000256" key="4">
    <source>
        <dbReference type="ARBA" id="ARBA00023125"/>
    </source>
</evidence>